<keyword evidence="2" id="KW-1185">Reference proteome</keyword>
<accession>A0A9Q0MKL0</accession>
<dbReference type="EMBL" id="WJQU01004169">
    <property type="protein sequence ID" value="KAJ6618646.1"/>
    <property type="molecule type" value="Genomic_DNA"/>
</dbReference>
<feature type="non-terminal residue" evidence="1">
    <location>
        <position position="52"/>
    </location>
</feature>
<dbReference type="AlphaFoldDB" id="A0A9Q0MKL0"/>
<organism evidence="1 2">
    <name type="scientific">Pseudolycoriella hygida</name>
    <dbReference type="NCBI Taxonomy" id="35572"/>
    <lineage>
        <taxon>Eukaryota</taxon>
        <taxon>Metazoa</taxon>
        <taxon>Ecdysozoa</taxon>
        <taxon>Arthropoda</taxon>
        <taxon>Hexapoda</taxon>
        <taxon>Insecta</taxon>
        <taxon>Pterygota</taxon>
        <taxon>Neoptera</taxon>
        <taxon>Endopterygota</taxon>
        <taxon>Diptera</taxon>
        <taxon>Nematocera</taxon>
        <taxon>Sciaroidea</taxon>
        <taxon>Sciaridae</taxon>
        <taxon>Pseudolycoriella</taxon>
    </lineage>
</organism>
<evidence type="ECO:0000313" key="1">
    <source>
        <dbReference type="EMBL" id="KAJ6618646.1"/>
    </source>
</evidence>
<gene>
    <name evidence="1" type="ORF">Bhyg_17548</name>
</gene>
<dbReference type="Proteomes" id="UP001151699">
    <property type="component" value="Unassembled WGS sequence"/>
</dbReference>
<reference evidence="1" key="1">
    <citation type="submission" date="2022-07" db="EMBL/GenBank/DDBJ databases">
        <authorList>
            <person name="Trinca V."/>
            <person name="Uliana J.V.C."/>
            <person name="Torres T.T."/>
            <person name="Ward R.J."/>
            <person name="Monesi N."/>
        </authorList>
    </citation>
    <scope>NUCLEOTIDE SEQUENCE</scope>
    <source>
        <strain evidence="1">HSMRA1968</strain>
        <tissue evidence="1">Whole embryos</tissue>
    </source>
</reference>
<proteinExistence type="predicted"/>
<comment type="caution">
    <text evidence="1">The sequence shown here is derived from an EMBL/GenBank/DDBJ whole genome shotgun (WGS) entry which is preliminary data.</text>
</comment>
<protein>
    <submittedName>
        <fullName evidence="1">Uncharacterized protein</fullName>
    </submittedName>
</protein>
<evidence type="ECO:0000313" key="2">
    <source>
        <dbReference type="Proteomes" id="UP001151699"/>
    </source>
</evidence>
<sequence>MTDPESISSGRSLPVWMKLKPDVNVPVSVDVPDAVTAFAVHAMTDAGTPTDA</sequence>
<name>A0A9Q0MKL0_9DIPT</name>